<reference evidence="2" key="1">
    <citation type="journal article" date="2005" name="Nature">
        <title>The map-based sequence of the rice genome.</title>
        <authorList>
            <consortium name="International rice genome sequencing project (IRGSP)"/>
            <person name="Matsumoto T."/>
            <person name="Wu J."/>
            <person name="Kanamori H."/>
            <person name="Katayose Y."/>
            <person name="Fujisawa M."/>
            <person name="Namiki N."/>
            <person name="Mizuno H."/>
            <person name="Yamamoto K."/>
            <person name="Antonio B.A."/>
            <person name="Baba T."/>
            <person name="Sakata K."/>
            <person name="Nagamura Y."/>
            <person name="Aoki H."/>
            <person name="Arikawa K."/>
            <person name="Arita K."/>
            <person name="Bito T."/>
            <person name="Chiden Y."/>
            <person name="Fujitsuka N."/>
            <person name="Fukunaka R."/>
            <person name="Hamada M."/>
            <person name="Harada C."/>
            <person name="Hayashi A."/>
            <person name="Hijishita S."/>
            <person name="Honda M."/>
            <person name="Hosokawa S."/>
            <person name="Ichikawa Y."/>
            <person name="Idonuma A."/>
            <person name="Iijima M."/>
            <person name="Ikeda M."/>
            <person name="Ikeno M."/>
            <person name="Ito K."/>
            <person name="Ito S."/>
            <person name="Ito T."/>
            <person name="Ito Y."/>
            <person name="Ito Y."/>
            <person name="Iwabuchi A."/>
            <person name="Kamiya K."/>
            <person name="Karasawa W."/>
            <person name="Kurita K."/>
            <person name="Katagiri S."/>
            <person name="Kikuta A."/>
            <person name="Kobayashi H."/>
            <person name="Kobayashi N."/>
            <person name="Machita K."/>
            <person name="Maehara T."/>
            <person name="Masukawa M."/>
            <person name="Mizubayashi T."/>
            <person name="Mukai Y."/>
            <person name="Nagasaki H."/>
            <person name="Nagata Y."/>
            <person name="Naito S."/>
            <person name="Nakashima M."/>
            <person name="Nakama Y."/>
            <person name="Nakamichi Y."/>
            <person name="Nakamura M."/>
            <person name="Meguro A."/>
            <person name="Negishi M."/>
            <person name="Ohta I."/>
            <person name="Ohta T."/>
            <person name="Okamoto M."/>
            <person name="Ono N."/>
            <person name="Saji S."/>
            <person name="Sakaguchi M."/>
            <person name="Sakai K."/>
            <person name="Shibata M."/>
            <person name="Shimokawa T."/>
            <person name="Song J."/>
            <person name="Takazaki Y."/>
            <person name="Terasawa K."/>
            <person name="Tsugane M."/>
            <person name="Tsuji K."/>
            <person name="Ueda S."/>
            <person name="Waki K."/>
            <person name="Yamagata H."/>
            <person name="Yamamoto M."/>
            <person name="Yamamoto S."/>
            <person name="Yamane H."/>
            <person name="Yoshiki S."/>
            <person name="Yoshihara R."/>
            <person name="Yukawa K."/>
            <person name="Zhong H."/>
            <person name="Yano M."/>
            <person name="Yuan Q."/>
            <person name="Ouyang S."/>
            <person name="Liu J."/>
            <person name="Jones K.M."/>
            <person name="Gansberger K."/>
            <person name="Moffat K."/>
            <person name="Hill J."/>
            <person name="Bera J."/>
            <person name="Fadrosh D."/>
            <person name="Jin S."/>
            <person name="Johri S."/>
            <person name="Kim M."/>
            <person name="Overton L."/>
            <person name="Reardon M."/>
            <person name="Tsitrin T."/>
            <person name="Vuong H."/>
            <person name="Weaver B."/>
            <person name="Ciecko A."/>
            <person name="Tallon L."/>
            <person name="Jackson J."/>
            <person name="Pai G."/>
            <person name="Aken S.V."/>
            <person name="Utterback T."/>
            <person name="Reidmuller S."/>
            <person name="Feldblyum T."/>
            <person name="Hsiao J."/>
            <person name="Zismann V."/>
            <person name="Iobst S."/>
            <person name="de Vazeille A.R."/>
            <person name="Buell C.R."/>
            <person name="Ying K."/>
            <person name="Li Y."/>
            <person name="Lu T."/>
            <person name="Huang Y."/>
            <person name="Zhao Q."/>
            <person name="Feng Q."/>
            <person name="Zhang L."/>
            <person name="Zhu J."/>
            <person name="Weng Q."/>
            <person name="Mu J."/>
            <person name="Lu Y."/>
            <person name="Fan D."/>
            <person name="Liu Y."/>
            <person name="Guan J."/>
            <person name="Zhang Y."/>
            <person name="Yu S."/>
            <person name="Liu X."/>
            <person name="Zhang Y."/>
            <person name="Hong G."/>
            <person name="Han B."/>
            <person name="Choisne N."/>
            <person name="Demange N."/>
            <person name="Orjeda G."/>
            <person name="Samain S."/>
            <person name="Cattolico L."/>
            <person name="Pelletier E."/>
            <person name="Couloux A."/>
            <person name="Segurens B."/>
            <person name="Wincker P."/>
            <person name="D'Hont A."/>
            <person name="Scarpelli C."/>
            <person name="Weissenbach J."/>
            <person name="Salanoubat M."/>
            <person name="Quetier F."/>
            <person name="Yu Y."/>
            <person name="Kim H.R."/>
            <person name="Rambo T."/>
            <person name="Currie J."/>
            <person name="Collura K."/>
            <person name="Luo M."/>
            <person name="Yang T."/>
            <person name="Ammiraju J.S.S."/>
            <person name="Engler F."/>
            <person name="Soderlund C."/>
            <person name="Wing R.A."/>
            <person name="Palmer L.E."/>
            <person name="de la Bastide M."/>
            <person name="Spiegel L."/>
            <person name="Nascimento L."/>
            <person name="Zutavern T."/>
            <person name="O'Shaughnessy A."/>
            <person name="Dike S."/>
            <person name="Dedhia N."/>
            <person name="Preston R."/>
            <person name="Balija V."/>
            <person name="McCombie W.R."/>
            <person name="Chow T."/>
            <person name="Chen H."/>
            <person name="Chung M."/>
            <person name="Chen C."/>
            <person name="Shaw J."/>
            <person name="Wu H."/>
            <person name="Hsiao K."/>
            <person name="Chao Y."/>
            <person name="Chu M."/>
            <person name="Cheng C."/>
            <person name="Hour A."/>
            <person name="Lee P."/>
            <person name="Lin S."/>
            <person name="Lin Y."/>
            <person name="Liou J."/>
            <person name="Liu S."/>
            <person name="Hsing Y."/>
            <person name="Raghuvanshi S."/>
            <person name="Mohanty A."/>
            <person name="Bharti A.K."/>
            <person name="Gaur A."/>
            <person name="Gupta V."/>
            <person name="Kumar D."/>
            <person name="Ravi V."/>
            <person name="Vij S."/>
            <person name="Kapur A."/>
            <person name="Khurana P."/>
            <person name="Khurana P."/>
            <person name="Khurana J.P."/>
            <person name="Tyagi A.K."/>
            <person name="Gaikwad K."/>
            <person name="Singh A."/>
            <person name="Dalal V."/>
            <person name="Srivastava S."/>
            <person name="Dixit A."/>
            <person name="Pal A.K."/>
            <person name="Ghazi I.A."/>
            <person name="Yadav M."/>
            <person name="Pandit A."/>
            <person name="Bhargava A."/>
            <person name="Sureshbabu K."/>
            <person name="Batra K."/>
            <person name="Sharma T.R."/>
            <person name="Mohapatra T."/>
            <person name="Singh N.K."/>
            <person name="Messing J."/>
            <person name="Nelson A.B."/>
            <person name="Fuks G."/>
            <person name="Kavchok S."/>
            <person name="Keizer G."/>
            <person name="Linton E."/>
            <person name="Llaca V."/>
            <person name="Song R."/>
            <person name="Tanyolac B."/>
            <person name="Young S."/>
            <person name="Ho-Il K."/>
            <person name="Hahn J.H."/>
            <person name="Sangsakoo G."/>
            <person name="Vanavichit A."/>
            <person name="de Mattos Luiz.A.T."/>
            <person name="Zimmer P.D."/>
            <person name="Malone G."/>
            <person name="Dellagostin O."/>
            <person name="de Oliveira A.C."/>
            <person name="Bevan M."/>
            <person name="Bancroft I."/>
            <person name="Minx P."/>
            <person name="Cordum H."/>
            <person name="Wilson R."/>
            <person name="Cheng Z."/>
            <person name="Jin W."/>
            <person name="Jiang J."/>
            <person name="Leong S.A."/>
            <person name="Iwama H."/>
            <person name="Gojobori T."/>
            <person name="Itoh T."/>
            <person name="Niimura Y."/>
            <person name="Fujii Y."/>
            <person name="Habara T."/>
            <person name="Sakai H."/>
            <person name="Sato Y."/>
            <person name="Wilson G."/>
            <person name="Kumar K."/>
            <person name="McCouch S."/>
            <person name="Juretic N."/>
            <person name="Hoen D."/>
            <person name="Wright S."/>
            <person name="Bruskiewich R."/>
            <person name="Bureau T."/>
            <person name="Miyao A."/>
            <person name="Hirochika H."/>
            <person name="Nishikawa T."/>
            <person name="Kadowaki K."/>
            <person name="Sugiura M."/>
            <person name="Burr B."/>
            <person name="Sasaki T."/>
        </authorList>
    </citation>
    <scope>NUCLEOTIDE SEQUENCE [LARGE SCALE GENOMIC DNA]</scope>
    <source>
        <strain evidence="2">cv. Nipponbare</strain>
    </source>
</reference>
<evidence type="ECO:0000313" key="1">
    <source>
        <dbReference type="EMBL" id="BAD21916.1"/>
    </source>
</evidence>
<accession>Q6K731</accession>
<protein>
    <submittedName>
        <fullName evidence="1">Uncharacterized protein</fullName>
    </submittedName>
</protein>
<dbReference type="Proteomes" id="UP000000763">
    <property type="component" value="Chromosome 2"/>
</dbReference>
<dbReference type="AlphaFoldDB" id="Q6K731"/>
<dbReference type="EMBL" id="AP004870">
    <property type="protein sequence ID" value="BAD21916.1"/>
    <property type="molecule type" value="Genomic_DNA"/>
</dbReference>
<name>Q6K731_ORYSJ</name>
<sequence>MAATSSPGKVAADPRLPSLDLACPRLDSTEAGGAVAWRDGGGVADDKGGRCKMAREAGTQVAEGGTREVAPTVTPSPAAKAVWREPACEARMREAVPTVALSGAAVGGGARRLVALGGDVPSATELLQDLVGNMVDTDTASRPWSWSLPVDEEKCSSVKLVQLVCGPGFLASPVL</sequence>
<proteinExistence type="predicted"/>
<gene>
    <name evidence="1" type="primary">P0419C03.28</name>
</gene>
<organism evidence="1 2">
    <name type="scientific">Oryza sativa subsp. japonica</name>
    <name type="common">Rice</name>
    <dbReference type="NCBI Taxonomy" id="39947"/>
    <lineage>
        <taxon>Eukaryota</taxon>
        <taxon>Viridiplantae</taxon>
        <taxon>Streptophyta</taxon>
        <taxon>Embryophyta</taxon>
        <taxon>Tracheophyta</taxon>
        <taxon>Spermatophyta</taxon>
        <taxon>Magnoliopsida</taxon>
        <taxon>Liliopsida</taxon>
        <taxon>Poales</taxon>
        <taxon>Poaceae</taxon>
        <taxon>BOP clade</taxon>
        <taxon>Oryzoideae</taxon>
        <taxon>Oryzeae</taxon>
        <taxon>Oryzinae</taxon>
        <taxon>Oryza</taxon>
        <taxon>Oryza sativa</taxon>
    </lineage>
</organism>
<evidence type="ECO:0000313" key="2">
    <source>
        <dbReference type="Proteomes" id="UP000000763"/>
    </source>
</evidence>
<reference evidence="2" key="2">
    <citation type="journal article" date="2008" name="Nucleic Acids Res.">
        <title>The rice annotation project database (RAP-DB): 2008 update.</title>
        <authorList>
            <consortium name="The rice annotation project (RAP)"/>
        </authorList>
    </citation>
    <scope>GENOME REANNOTATION</scope>
    <source>
        <strain evidence="2">cv. Nipponbare</strain>
    </source>
</reference>